<proteinExistence type="predicted"/>
<dbReference type="RefSeq" id="WP_116222076.1">
    <property type="nucleotide sequence ID" value="NZ_CP038197.1"/>
</dbReference>
<evidence type="ECO:0008006" key="3">
    <source>
        <dbReference type="Google" id="ProtNLM"/>
    </source>
</evidence>
<comment type="caution">
    <text evidence="1">The sequence shown here is derived from an EMBL/GenBank/DDBJ whole genome shotgun (WGS) entry which is preliminary data.</text>
</comment>
<protein>
    <recommendedName>
        <fullName evidence="3">DUF2163 domain-containing protein</fullName>
    </recommendedName>
</protein>
<accession>A0A3D9XK25</accession>
<dbReference type="AlphaFoldDB" id="A0A3D9XK25"/>
<evidence type="ECO:0000313" key="2">
    <source>
        <dbReference type="Proteomes" id="UP000256941"/>
    </source>
</evidence>
<gene>
    <name evidence="1" type="ORF">BDD41_2680</name>
</gene>
<name>A0A3D9XK25_PARVE</name>
<sequence length="194" mass="21494">MSIHDIPDEVLRNGVTGCTILCQMDFKTNPKNWWLGYGPLTAGGVEYQGTGDVIQISAMELTYGLSAGMVRFTIPNASPEMIALCDDQGAEVNGRRVQVLYQLFATDERDGEHRGRLIGDPMSVFVGRMKDMTSTSSADARTIELECYGRMSQQGKPPYGRWTHTDQQRRYPGDTGLELLPTLKDKAITWVPGS</sequence>
<evidence type="ECO:0000313" key="1">
    <source>
        <dbReference type="EMBL" id="REF69961.1"/>
    </source>
</evidence>
<organism evidence="1 2">
    <name type="scientific">Paracoccus versutus</name>
    <name type="common">Thiobacillus versutus</name>
    <dbReference type="NCBI Taxonomy" id="34007"/>
    <lineage>
        <taxon>Bacteria</taxon>
        <taxon>Pseudomonadati</taxon>
        <taxon>Pseudomonadota</taxon>
        <taxon>Alphaproteobacteria</taxon>
        <taxon>Rhodobacterales</taxon>
        <taxon>Paracoccaceae</taxon>
        <taxon>Paracoccus</taxon>
    </lineage>
</organism>
<dbReference type="Proteomes" id="UP000256941">
    <property type="component" value="Unassembled WGS sequence"/>
</dbReference>
<dbReference type="EMBL" id="QTUJ01000002">
    <property type="protein sequence ID" value="REF69961.1"/>
    <property type="molecule type" value="Genomic_DNA"/>
</dbReference>
<reference evidence="1 2" key="1">
    <citation type="submission" date="2018-08" db="EMBL/GenBank/DDBJ databases">
        <title>Genomic Encyclopedia of Archaeal and Bacterial Type Strains, Phase II (KMG-II): from individual species to whole genera.</title>
        <authorList>
            <person name="Goeker M."/>
        </authorList>
    </citation>
    <scope>NUCLEOTIDE SEQUENCE [LARGE SCALE GENOMIC DNA]</scope>
    <source>
        <strain evidence="1 2">DSM 17099</strain>
    </source>
</reference>